<dbReference type="InterPro" id="IPR058238">
    <property type="entry name" value="Lant_leader_dom"/>
</dbReference>
<name>A0A327VTR3_9BACT</name>
<evidence type="ECO:0000313" key="2">
    <source>
        <dbReference type="Proteomes" id="UP000249819"/>
    </source>
</evidence>
<dbReference type="Proteomes" id="UP000249819">
    <property type="component" value="Unassembled WGS sequence"/>
</dbReference>
<reference evidence="1 2" key="1">
    <citation type="submission" date="2018-06" db="EMBL/GenBank/DDBJ databases">
        <title>Genomic Encyclopedia of Archaeal and Bacterial Type Strains, Phase II (KMG-II): from individual species to whole genera.</title>
        <authorList>
            <person name="Goeker M."/>
        </authorList>
    </citation>
    <scope>NUCLEOTIDE SEQUENCE [LARGE SCALE GENOMIC DNA]</scope>
    <source>
        <strain evidence="1 2">DSM 29821</strain>
    </source>
</reference>
<comment type="caution">
    <text evidence="1">The sequence shown here is derived from an EMBL/GenBank/DDBJ whole genome shotgun (WGS) entry which is preliminary data.</text>
</comment>
<organism evidence="1 2">
    <name type="scientific">Chitinophaga dinghuensis</name>
    <dbReference type="NCBI Taxonomy" id="1539050"/>
    <lineage>
        <taxon>Bacteria</taxon>
        <taxon>Pseudomonadati</taxon>
        <taxon>Bacteroidota</taxon>
        <taxon>Chitinophagia</taxon>
        <taxon>Chitinophagales</taxon>
        <taxon>Chitinophagaceae</taxon>
        <taxon>Chitinophaga</taxon>
    </lineage>
</organism>
<dbReference type="AlphaFoldDB" id="A0A327VTR3"/>
<evidence type="ECO:0008006" key="3">
    <source>
        <dbReference type="Google" id="ProtNLM"/>
    </source>
</evidence>
<sequence length="63" mass="6910">MKKKKLSLEKKLALNKEAVAFLNASQKEALAGGIPPLTLKITCITSQDTCETIPPNQMECIYC</sequence>
<dbReference type="EMBL" id="QLMA01000007">
    <property type="protein sequence ID" value="RAJ77419.1"/>
    <property type="molecule type" value="Genomic_DNA"/>
</dbReference>
<accession>A0A327VTR3</accession>
<gene>
    <name evidence="1" type="ORF">CLV59_107186</name>
</gene>
<protein>
    <recommendedName>
        <fullName evidence="3">Class I lanthipeptide</fullName>
    </recommendedName>
</protein>
<dbReference type="RefSeq" id="WP_111594012.1">
    <property type="nucleotide sequence ID" value="NZ_QLMA01000007.1"/>
</dbReference>
<evidence type="ECO:0000313" key="1">
    <source>
        <dbReference type="EMBL" id="RAJ77419.1"/>
    </source>
</evidence>
<keyword evidence="2" id="KW-1185">Reference proteome</keyword>
<dbReference type="NCBIfam" id="NF038153">
    <property type="entry name" value="lant_leader_L1a"/>
    <property type="match status" value="1"/>
</dbReference>
<proteinExistence type="predicted"/>
<dbReference type="OrthoDB" id="679924at2"/>